<sequence>MAQEVDHLPLIKRWKLLVSSEKTHSPLQNVKSEDEEAPTEANVDVVFEKEFGCCNSQVSNVPDEVKVEPSDDGLFNLLEIGTNSISDVGMLGLKVKNSSDSDSVDDLDHIVLKKRQRLLLERKLLGLVKPVRQVNSHGFSEEIVQNCAGRIKEEVCSVLEDFKEAENQSNETHENVSSVLSTTSVNSSSNHCALVSFTTNLHSQAFDCYPGATVVTHLSNDVKECDRTYSSQRSSMEQSSCDGKECSSLSMLNMSGSTLLTPAKVKVEPLDNKDMHGPKKDALSKISLNIQPVKSEPGISDQLKDSCSQPQTIWDKSRIVMMIQPVKSEIDMPDQFGGDKLDHMPLRDRMKLLASREHLESNISDQYKGTRNVIRSALEYSPVVPKVAKPIRINRSRKRKKTATDSVEAALKEDAPELLQVLIDKGVSVDEIKLYGEMESDETLDESLNQDSLTDLEAVISKLFFQRNSLLKFAPIQCTKGEKPSYCLDCLFSLVEQSRYLRFRKWPAEWGWCRELQSFIFVFERHNRIVLERPEYGFATYFFELVDSLSVDWQIKRLVIAMKLTNCGRINLIENKALTVGEDVSEGEAQVLVKYGWMPNTGLGTMLNYCDRVVHDRRNEKDSSEWRSKIGKLLMDGYNGGSIVSASTPRDIIDYGGFEKSPQIKQEQ</sequence>
<dbReference type="AlphaFoldDB" id="A0A7J7DMB5"/>
<evidence type="ECO:0000313" key="1">
    <source>
        <dbReference type="EMBL" id="KAF5747471.1"/>
    </source>
</evidence>
<protein>
    <submittedName>
        <fullName evidence="1">Uncharacterized protein</fullName>
    </submittedName>
</protein>
<keyword evidence="2" id="KW-1185">Reference proteome</keyword>
<dbReference type="InParanoid" id="A0A7J7DMB5"/>
<dbReference type="PANTHER" id="PTHR47871:SF2">
    <property type="entry name" value="OS03G0221300 PROTEIN"/>
    <property type="match status" value="1"/>
</dbReference>
<dbReference type="OrthoDB" id="2021147at2759"/>
<reference evidence="1 2" key="1">
    <citation type="journal article" date="2020" name="Nat. Commun.">
        <title>Genome of Tripterygium wilfordii and identification of cytochrome P450 involved in triptolide biosynthesis.</title>
        <authorList>
            <person name="Tu L."/>
            <person name="Su P."/>
            <person name="Zhang Z."/>
            <person name="Gao L."/>
            <person name="Wang J."/>
            <person name="Hu T."/>
            <person name="Zhou J."/>
            <person name="Zhang Y."/>
            <person name="Zhao Y."/>
            <person name="Liu Y."/>
            <person name="Song Y."/>
            <person name="Tong Y."/>
            <person name="Lu Y."/>
            <person name="Yang J."/>
            <person name="Xu C."/>
            <person name="Jia M."/>
            <person name="Peters R.J."/>
            <person name="Huang L."/>
            <person name="Gao W."/>
        </authorList>
    </citation>
    <scope>NUCLEOTIDE SEQUENCE [LARGE SCALE GENOMIC DNA]</scope>
    <source>
        <strain evidence="2">cv. XIE 37</strain>
        <tissue evidence="1">Leaf</tissue>
    </source>
</reference>
<dbReference type="PANTHER" id="PTHR47871">
    <property type="entry name" value="NAC DOMAIN-CONTAINING PROTEIN 8"/>
    <property type="match status" value="1"/>
</dbReference>
<proteinExistence type="predicted"/>
<name>A0A7J7DMB5_TRIWF</name>
<dbReference type="EMBL" id="JAAARO010000005">
    <property type="protein sequence ID" value="KAF5747471.1"/>
    <property type="molecule type" value="Genomic_DNA"/>
</dbReference>
<accession>A0A7J7DMB5</accession>
<dbReference type="Proteomes" id="UP000593562">
    <property type="component" value="Unassembled WGS sequence"/>
</dbReference>
<comment type="caution">
    <text evidence="1">The sequence shown here is derived from an EMBL/GenBank/DDBJ whole genome shotgun (WGS) entry which is preliminary data.</text>
</comment>
<dbReference type="FunCoup" id="A0A7J7DMB5">
    <property type="interactions" value="1261"/>
</dbReference>
<gene>
    <name evidence="1" type="ORF">HS088_TW05G00192</name>
</gene>
<organism evidence="1 2">
    <name type="scientific">Tripterygium wilfordii</name>
    <name type="common">Thunder God vine</name>
    <dbReference type="NCBI Taxonomy" id="458696"/>
    <lineage>
        <taxon>Eukaryota</taxon>
        <taxon>Viridiplantae</taxon>
        <taxon>Streptophyta</taxon>
        <taxon>Embryophyta</taxon>
        <taxon>Tracheophyta</taxon>
        <taxon>Spermatophyta</taxon>
        <taxon>Magnoliopsida</taxon>
        <taxon>eudicotyledons</taxon>
        <taxon>Gunneridae</taxon>
        <taxon>Pentapetalae</taxon>
        <taxon>rosids</taxon>
        <taxon>fabids</taxon>
        <taxon>Celastrales</taxon>
        <taxon>Celastraceae</taxon>
        <taxon>Tripterygium</taxon>
    </lineage>
</organism>
<evidence type="ECO:0000313" key="2">
    <source>
        <dbReference type="Proteomes" id="UP000593562"/>
    </source>
</evidence>